<dbReference type="SUPFAM" id="SSF56925">
    <property type="entry name" value="OMPA-like"/>
    <property type="match status" value="1"/>
</dbReference>
<keyword evidence="6" id="KW-0812">Transmembrane</keyword>
<keyword evidence="6" id="KW-0472">Membrane</keyword>
<comment type="similarity">
    <text evidence="1">Belongs to the outer membrane OOP (TC 1.B.6) superfamily. OmpA family.</text>
</comment>
<keyword evidence="2" id="KW-0813">Transport</keyword>
<feature type="domain" description="Outer membrane protein OmpA-like transmembrane" evidence="5">
    <location>
        <begin position="38"/>
        <end position="205"/>
    </location>
</feature>
<keyword evidence="4" id="KW-0732">Signal</keyword>
<evidence type="ECO:0000313" key="7">
    <source>
        <dbReference type="Proteomes" id="UP000185639"/>
    </source>
</evidence>
<dbReference type="GO" id="GO:0009279">
    <property type="term" value="C:cell outer membrane"/>
    <property type="evidence" value="ECO:0007669"/>
    <property type="project" value="InterPro"/>
</dbReference>
<evidence type="ECO:0000256" key="1">
    <source>
        <dbReference type="ARBA" id="ARBA00005710"/>
    </source>
</evidence>
<protein>
    <submittedName>
        <fullName evidence="6">OmpA-like transmembrane domain-containing protein</fullName>
    </submittedName>
</protein>
<evidence type="ECO:0000256" key="3">
    <source>
        <dbReference type="SAM" id="MobiDB-lite"/>
    </source>
</evidence>
<evidence type="ECO:0000256" key="2">
    <source>
        <dbReference type="ARBA" id="ARBA00023114"/>
    </source>
</evidence>
<organism evidence="6 7">
    <name type="scientific">Thalassolituus maritimus</name>
    <dbReference type="NCBI Taxonomy" id="484498"/>
    <lineage>
        <taxon>Bacteria</taxon>
        <taxon>Pseudomonadati</taxon>
        <taxon>Pseudomonadota</taxon>
        <taxon>Gammaproteobacteria</taxon>
        <taxon>Oceanospirillales</taxon>
        <taxon>Oceanospirillaceae</taxon>
        <taxon>Thalassolituus</taxon>
    </lineage>
</organism>
<dbReference type="OrthoDB" id="6119544at2"/>
<gene>
    <name evidence="6" type="ORF">SAMN05421686_101494</name>
</gene>
<accession>A0A1N7J8Z2</accession>
<reference evidence="7" key="1">
    <citation type="submission" date="2017-01" db="EMBL/GenBank/DDBJ databases">
        <authorList>
            <person name="Varghese N."/>
            <person name="Submissions S."/>
        </authorList>
    </citation>
    <scope>NUCLEOTIDE SEQUENCE [LARGE SCALE GENOMIC DNA]</scope>
    <source>
        <strain evidence="7">DSM 24913</strain>
    </source>
</reference>
<dbReference type="InterPro" id="IPR000498">
    <property type="entry name" value="OmpA-like_TM_dom"/>
</dbReference>
<sequence length="232" mass="25207">MRISATLTALTLALSGVTASAAEPESFGGFLGMTGSYIQTSDIDETDFAAKIVFGPNITENLSLEFGLMDFGEMSYKDPSPILVEDDPTIAPLLSGASQGDTDRNSNDNGIPGETIYTGPESYQARSILVNLRYNFEYTQTLDFFIKGGASAWMADVEKTRITYYGDGTYGLKQDAGKNETSGVELITGAGLLWNPWAGLNVRAEIESTSLDSFYIEPTSFFLYSLGLQYEF</sequence>
<dbReference type="Proteomes" id="UP000185639">
    <property type="component" value="Unassembled WGS sequence"/>
</dbReference>
<name>A0A1N7J8Z2_9GAMM</name>
<dbReference type="EMBL" id="FTOH01000001">
    <property type="protein sequence ID" value="SIS45815.1"/>
    <property type="molecule type" value="Genomic_DNA"/>
</dbReference>
<dbReference type="Pfam" id="PF01389">
    <property type="entry name" value="OmpA_membrane"/>
    <property type="match status" value="1"/>
</dbReference>
<keyword evidence="2" id="KW-0626">Porin</keyword>
<feature type="signal peptide" evidence="4">
    <location>
        <begin position="1"/>
        <end position="21"/>
    </location>
</feature>
<evidence type="ECO:0000256" key="4">
    <source>
        <dbReference type="SAM" id="SignalP"/>
    </source>
</evidence>
<keyword evidence="2" id="KW-0406">Ion transport</keyword>
<dbReference type="AlphaFoldDB" id="A0A1N7J8Z2"/>
<dbReference type="RefSeq" id="WP_076514101.1">
    <property type="nucleotide sequence ID" value="NZ_FTOH01000001.1"/>
</dbReference>
<dbReference type="GO" id="GO:0046930">
    <property type="term" value="C:pore complex"/>
    <property type="evidence" value="ECO:0007669"/>
    <property type="project" value="UniProtKB-KW"/>
</dbReference>
<proteinExistence type="inferred from homology"/>
<evidence type="ECO:0000313" key="6">
    <source>
        <dbReference type="EMBL" id="SIS45815.1"/>
    </source>
</evidence>
<keyword evidence="7" id="KW-1185">Reference proteome</keyword>
<dbReference type="STRING" id="484498.SAMN05421686_101494"/>
<feature type="chain" id="PRO_5009942942" evidence="4">
    <location>
        <begin position="22"/>
        <end position="232"/>
    </location>
</feature>
<dbReference type="GO" id="GO:0015288">
    <property type="term" value="F:porin activity"/>
    <property type="evidence" value="ECO:0007669"/>
    <property type="project" value="UniProtKB-KW"/>
</dbReference>
<evidence type="ECO:0000259" key="5">
    <source>
        <dbReference type="Pfam" id="PF01389"/>
    </source>
</evidence>
<feature type="region of interest" description="Disordered" evidence="3">
    <location>
        <begin position="94"/>
        <end position="115"/>
    </location>
</feature>
<dbReference type="InterPro" id="IPR011250">
    <property type="entry name" value="OMP/PagP_B-barrel"/>
</dbReference>
<dbReference type="Gene3D" id="2.40.160.20">
    <property type="match status" value="1"/>
</dbReference>